<dbReference type="CDD" id="cd02440">
    <property type="entry name" value="AdoMet_MTases"/>
    <property type="match status" value="1"/>
</dbReference>
<dbReference type="Proteomes" id="UP000178570">
    <property type="component" value="Unassembled WGS sequence"/>
</dbReference>
<proteinExistence type="predicted"/>
<dbReference type="EMBL" id="MHHY01000004">
    <property type="protein sequence ID" value="OGY40866.1"/>
    <property type="molecule type" value="Genomic_DNA"/>
</dbReference>
<comment type="caution">
    <text evidence="2">The sequence shown here is derived from an EMBL/GenBank/DDBJ whole genome shotgun (WGS) entry which is preliminary data.</text>
</comment>
<accession>A0A1G1XMH5</accession>
<dbReference type="SUPFAM" id="SSF53335">
    <property type="entry name" value="S-adenosyl-L-methionine-dependent methyltransferases"/>
    <property type="match status" value="1"/>
</dbReference>
<dbReference type="Gene3D" id="3.40.50.150">
    <property type="entry name" value="Vaccinia Virus protein VP39"/>
    <property type="match status" value="1"/>
</dbReference>
<sequence>MIKKPIKSSSGQYLLNLGCGSIFSSEWNNLDLYHSKDVVYHDLNRGIPYADNTFDAVYSSHVLEHFSREKGGFLIKEIFRVLKPGGLVRLVLPDLEGITKEYLKNLENYHKEPIEQNWQRYYWSLLELYDQTTRKVSGGEMLKTLRQGDVGWEYIASRVGDEFYDFYPWNKQKLNKIRIKRSLSQKVFNRLKSLFRSKDPEKIGELHKWMYDSASLSYLLKSCGFADINKTDWNVSKITGWVKYSFDESRDKNKPRKPDSFYMEAKKLI</sequence>
<organism evidence="2 3">
    <name type="scientific">Candidatus Brennerbacteria bacterium RIFOXYD1_FULL_41_16</name>
    <dbReference type="NCBI Taxonomy" id="1797529"/>
    <lineage>
        <taxon>Bacteria</taxon>
        <taxon>Candidatus Brenneribacteriota</taxon>
    </lineage>
</organism>
<dbReference type="InterPro" id="IPR029063">
    <property type="entry name" value="SAM-dependent_MTases_sf"/>
</dbReference>
<evidence type="ECO:0000259" key="1">
    <source>
        <dbReference type="Pfam" id="PF08241"/>
    </source>
</evidence>
<dbReference type="InterPro" id="IPR013216">
    <property type="entry name" value="Methyltransf_11"/>
</dbReference>
<evidence type="ECO:0000313" key="3">
    <source>
        <dbReference type="Proteomes" id="UP000178570"/>
    </source>
</evidence>
<dbReference type="GO" id="GO:0008757">
    <property type="term" value="F:S-adenosylmethionine-dependent methyltransferase activity"/>
    <property type="evidence" value="ECO:0007669"/>
    <property type="project" value="InterPro"/>
</dbReference>
<protein>
    <recommendedName>
        <fullName evidence="1">Methyltransferase type 11 domain-containing protein</fullName>
    </recommendedName>
</protein>
<reference evidence="2 3" key="1">
    <citation type="journal article" date="2016" name="Nat. Commun.">
        <title>Thousands of microbial genomes shed light on interconnected biogeochemical processes in an aquifer system.</title>
        <authorList>
            <person name="Anantharaman K."/>
            <person name="Brown C.T."/>
            <person name="Hug L.A."/>
            <person name="Sharon I."/>
            <person name="Castelle C.J."/>
            <person name="Probst A.J."/>
            <person name="Thomas B.C."/>
            <person name="Singh A."/>
            <person name="Wilkins M.J."/>
            <person name="Karaoz U."/>
            <person name="Brodie E.L."/>
            <person name="Williams K.H."/>
            <person name="Hubbard S.S."/>
            <person name="Banfield J.F."/>
        </authorList>
    </citation>
    <scope>NUCLEOTIDE SEQUENCE [LARGE SCALE GENOMIC DNA]</scope>
</reference>
<dbReference type="AlphaFoldDB" id="A0A1G1XMH5"/>
<feature type="domain" description="Methyltransferase type 11" evidence="1">
    <location>
        <begin position="40"/>
        <end position="88"/>
    </location>
</feature>
<dbReference type="Pfam" id="PF08241">
    <property type="entry name" value="Methyltransf_11"/>
    <property type="match status" value="1"/>
</dbReference>
<name>A0A1G1XMH5_9BACT</name>
<dbReference type="STRING" id="1797529.A2570_00160"/>
<gene>
    <name evidence="2" type="ORF">A2570_00160</name>
</gene>
<evidence type="ECO:0000313" key="2">
    <source>
        <dbReference type="EMBL" id="OGY40866.1"/>
    </source>
</evidence>